<sequence length="197" mass="20829">MVFPRILAIVLCFLGSVVAIPVMPSVAGCDSLGTNASDTAARPFTLAALNTTLPNANSTGAPLVLGQNGEIEGAEFEVLSTWASFPDNDWPTLSLDTGGLYGNSQTQYQAVSSGATNGTTVNFMTTSRTSYANQVFCIVPSPLGLPLLALDGHVDEFSLCSNGKESQNNVIYNATHKSYEYNYSTCYPVVLQVVEGL</sequence>
<dbReference type="EMBL" id="KV425579">
    <property type="protein sequence ID" value="KZT24166.1"/>
    <property type="molecule type" value="Genomic_DNA"/>
</dbReference>
<evidence type="ECO:0000313" key="3">
    <source>
        <dbReference type="Proteomes" id="UP000076761"/>
    </source>
</evidence>
<dbReference type="InParanoid" id="A0A165RRD0"/>
<feature type="signal peptide" evidence="1">
    <location>
        <begin position="1"/>
        <end position="19"/>
    </location>
</feature>
<evidence type="ECO:0000256" key="1">
    <source>
        <dbReference type="SAM" id="SignalP"/>
    </source>
</evidence>
<gene>
    <name evidence="2" type="ORF">NEOLEDRAFT_1148798</name>
</gene>
<protein>
    <submittedName>
        <fullName evidence="2">Uncharacterized protein</fullName>
    </submittedName>
</protein>
<dbReference type="AlphaFoldDB" id="A0A165RRD0"/>
<proteinExistence type="predicted"/>
<name>A0A165RRD0_9AGAM</name>
<dbReference type="PROSITE" id="PS51257">
    <property type="entry name" value="PROKAR_LIPOPROTEIN"/>
    <property type="match status" value="1"/>
</dbReference>
<keyword evidence="1" id="KW-0732">Signal</keyword>
<dbReference type="Proteomes" id="UP000076761">
    <property type="component" value="Unassembled WGS sequence"/>
</dbReference>
<dbReference type="OrthoDB" id="2844016at2759"/>
<feature type="chain" id="PRO_5007865958" evidence="1">
    <location>
        <begin position="20"/>
        <end position="197"/>
    </location>
</feature>
<keyword evidence="3" id="KW-1185">Reference proteome</keyword>
<accession>A0A165RRD0</accession>
<evidence type="ECO:0000313" key="2">
    <source>
        <dbReference type="EMBL" id="KZT24166.1"/>
    </source>
</evidence>
<reference evidence="2 3" key="1">
    <citation type="journal article" date="2016" name="Mol. Biol. Evol.">
        <title>Comparative Genomics of Early-Diverging Mushroom-Forming Fungi Provides Insights into the Origins of Lignocellulose Decay Capabilities.</title>
        <authorList>
            <person name="Nagy L.G."/>
            <person name="Riley R."/>
            <person name="Tritt A."/>
            <person name="Adam C."/>
            <person name="Daum C."/>
            <person name="Floudas D."/>
            <person name="Sun H."/>
            <person name="Yadav J.S."/>
            <person name="Pangilinan J."/>
            <person name="Larsson K.H."/>
            <person name="Matsuura K."/>
            <person name="Barry K."/>
            <person name="Labutti K."/>
            <person name="Kuo R."/>
            <person name="Ohm R.A."/>
            <person name="Bhattacharya S.S."/>
            <person name="Shirouzu T."/>
            <person name="Yoshinaga Y."/>
            <person name="Martin F.M."/>
            <person name="Grigoriev I.V."/>
            <person name="Hibbett D.S."/>
        </authorList>
    </citation>
    <scope>NUCLEOTIDE SEQUENCE [LARGE SCALE GENOMIC DNA]</scope>
    <source>
        <strain evidence="2 3">HHB14362 ss-1</strain>
    </source>
</reference>
<organism evidence="2 3">
    <name type="scientific">Neolentinus lepideus HHB14362 ss-1</name>
    <dbReference type="NCBI Taxonomy" id="1314782"/>
    <lineage>
        <taxon>Eukaryota</taxon>
        <taxon>Fungi</taxon>
        <taxon>Dikarya</taxon>
        <taxon>Basidiomycota</taxon>
        <taxon>Agaricomycotina</taxon>
        <taxon>Agaricomycetes</taxon>
        <taxon>Gloeophyllales</taxon>
        <taxon>Gloeophyllaceae</taxon>
        <taxon>Neolentinus</taxon>
    </lineage>
</organism>